<comment type="similarity">
    <text evidence="2">Belongs to the oxidase-dependent Fe transporter (OFeT) (TC 9.A.10.1) family.</text>
</comment>
<feature type="transmembrane region" description="Helical" evidence="6">
    <location>
        <begin position="72"/>
        <end position="92"/>
    </location>
</feature>
<proteinExistence type="inferred from homology"/>
<evidence type="ECO:0000256" key="6">
    <source>
        <dbReference type="SAM" id="Phobius"/>
    </source>
</evidence>
<name>A0A1J5PRR5_9ZZZZ</name>
<protein>
    <submittedName>
        <fullName evidence="7">Ferrous iron permease EfeU</fullName>
    </submittedName>
</protein>
<dbReference type="EMBL" id="MLJW01002555">
    <property type="protein sequence ID" value="OIQ74302.1"/>
    <property type="molecule type" value="Genomic_DNA"/>
</dbReference>
<feature type="transmembrane region" description="Helical" evidence="6">
    <location>
        <begin position="149"/>
        <end position="171"/>
    </location>
</feature>
<gene>
    <name evidence="7" type="primary">efeU_9</name>
    <name evidence="7" type="ORF">GALL_440500</name>
</gene>
<feature type="transmembrane region" description="Helical" evidence="6">
    <location>
        <begin position="39"/>
        <end position="60"/>
    </location>
</feature>
<evidence type="ECO:0000256" key="5">
    <source>
        <dbReference type="ARBA" id="ARBA00023136"/>
    </source>
</evidence>
<comment type="subcellular location">
    <subcellularLocation>
        <location evidence="1">Membrane</location>
        <topology evidence="1">Multi-pass membrane protein</topology>
    </subcellularLocation>
</comment>
<keyword evidence="3 6" id="KW-0812">Transmembrane</keyword>
<feature type="transmembrane region" description="Helical" evidence="6">
    <location>
        <begin position="6"/>
        <end position="27"/>
    </location>
</feature>
<dbReference type="Pfam" id="PF03239">
    <property type="entry name" value="FTR1"/>
    <property type="match status" value="1"/>
</dbReference>
<feature type="transmembrane region" description="Helical" evidence="6">
    <location>
        <begin position="113"/>
        <end position="129"/>
    </location>
</feature>
<sequence length="280" mass="29992">MSGQIIFILWRESIEALLVIGILLTWLARNNAGARAKAYLWGGVVAGFALAFAFALAILGFSEVLPADAQDYLMTAMLFIAAGLIVQMVLWMRAHGRTLKRELEQGLDAAAQADHWWSVFILAMLAVGREGSETVIFLYGTLAAAKGAALASAGIAALIGLAAALGTFTLLQLGSRILPWRSFFRISEVILLLLGSALFLSGIGNLISLGFLPYTATVWNISWLLDDSSRFGGVVASLTGYRSAPDVITLAAWGAYWVSVLALLRLGTRRAARARLVPHG</sequence>
<reference evidence="7" key="1">
    <citation type="submission" date="2016-10" db="EMBL/GenBank/DDBJ databases">
        <title>Sequence of Gallionella enrichment culture.</title>
        <authorList>
            <person name="Poehlein A."/>
            <person name="Muehling M."/>
            <person name="Daniel R."/>
        </authorList>
    </citation>
    <scope>NUCLEOTIDE SEQUENCE</scope>
</reference>
<evidence type="ECO:0000256" key="2">
    <source>
        <dbReference type="ARBA" id="ARBA00008333"/>
    </source>
</evidence>
<organism evidence="7">
    <name type="scientific">mine drainage metagenome</name>
    <dbReference type="NCBI Taxonomy" id="410659"/>
    <lineage>
        <taxon>unclassified sequences</taxon>
        <taxon>metagenomes</taxon>
        <taxon>ecological metagenomes</taxon>
    </lineage>
</organism>
<feature type="transmembrane region" description="Helical" evidence="6">
    <location>
        <begin position="191"/>
        <end position="214"/>
    </location>
</feature>
<keyword evidence="4 6" id="KW-1133">Transmembrane helix</keyword>
<comment type="caution">
    <text evidence="7">The sequence shown here is derived from an EMBL/GenBank/DDBJ whole genome shotgun (WGS) entry which is preliminary data.</text>
</comment>
<dbReference type="PANTHER" id="PTHR31632:SF2">
    <property type="entry name" value="PLASMA MEMBRANE IRON PERMEASE"/>
    <property type="match status" value="1"/>
</dbReference>
<evidence type="ECO:0000256" key="4">
    <source>
        <dbReference type="ARBA" id="ARBA00022989"/>
    </source>
</evidence>
<dbReference type="InterPro" id="IPR004923">
    <property type="entry name" value="FTR1/Fip1/EfeU"/>
</dbReference>
<dbReference type="GO" id="GO:0015093">
    <property type="term" value="F:ferrous iron transmembrane transporter activity"/>
    <property type="evidence" value="ECO:0007669"/>
    <property type="project" value="TreeGrafter"/>
</dbReference>
<keyword evidence="5 6" id="KW-0472">Membrane</keyword>
<evidence type="ECO:0000313" key="7">
    <source>
        <dbReference type="EMBL" id="OIQ74302.1"/>
    </source>
</evidence>
<dbReference type="PANTHER" id="PTHR31632">
    <property type="entry name" value="IRON TRANSPORTER FTH1"/>
    <property type="match status" value="1"/>
</dbReference>
<evidence type="ECO:0000256" key="3">
    <source>
        <dbReference type="ARBA" id="ARBA00022692"/>
    </source>
</evidence>
<evidence type="ECO:0000256" key="1">
    <source>
        <dbReference type="ARBA" id="ARBA00004141"/>
    </source>
</evidence>
<dbReference type="GO" id="GO:0033573">
    <property type="term" value="C:high-affinity iron permease complex"/>
    <property type="evidence" value="ECO:0007669"/>
    <property type="project" value="InterPro"/>
</dbReference>
<feature type="transmembrane region" description="Helical" evidence="6">
    <location>
        <begin position="247"/>
        <end position="266"/>
    </location>
</feature>
<accession>A0A1J5PRR5</accession>
<dbReference type="AlphaFoldDB" id="A0A1J5PRR5"/>